<feature type="region of interest" description="Disordered" evidence="1">
    <location>
        <begin position="77"/>
        <end position="106"/>
    </location>
</feature>
<accession>A0AAD3XTW4</accession>
<feature type="compositionally biased region" description="Polar residues" evidence="1">
    <location>
        <begin position="80"/>
        <end position="92"/>
    </location>
</feature>
<comment type="caution">
    <text evidence="2">The sequence shown here is derived from an EMBL/GenBank/DDBJ whole genome shotgun (WGS) entry which is preliminary data.</text>
</comment>
<proteinExistence type="predicted"/>
<organism evidence="2 3">
    <name type="scientific">Nepenthes gracilis</name>
    <name type="common">Slender pitcher plant</name>
    <dbReference type="NCBI Taxonomy" id="150966"/>
    <lineage>
        <taxon>Eukaryota</taxon>
        <taxon>Viridiplantae</taxon>
        <taxon>Streptophyta</taxon>
        <taxon>Embryophyta</taxon>
        <taxon>Tracheophyta</taxon>
        <taxon>Spermatophyta</taxon>
        <taxon>Magnoliopsida</taxon>
        <taxon>eudicotyledons</taxon>
        <taxon>Gunneridae</taxon>
        <taxon>Pentapetalae</taxon>
        <taxon>Caryophyllales</taxon>
        <taxon>Nepenthaceae</taxon>
        <taxon>Nepenthes</taxon>
    </lineage>
</organism>
<dbReference type="EMBL" id="BSYO01000016">
    <property type="protein sequence ID" value="GMH16125.1"/>
    <property type="molecule type" value="Genomic_DNA"/>
</dbReference>
<feature type="region of interest" description="Disordered" evidence="1">
    <location>
        <begin position="1"/>
        <end position="29"/>
    </location>
</feature>
<protein>
    <submittedName>
        <fullName evidence="2">Uncharacterized protein</fullName>
    </submittedName>
</protein>
<dbReference type="AlphaFoldDB" id="A0AAD3XTW4"/>
<evidence type="ECO:0000313" key="3">
    <source>
        <dbReference type="Proteomes" id="UP001279734"/>
    </source>
</evidence>
<evidence type="ECO:0000256" key="1">
    <source>
        <dbReference type="SAM" id="MobiDB-lite"/>
    </source>
</evidence>
<sequence length="106" mass="12060">MYPNPDSSLDKRHPLEAASRLPMHRQNSAAIPKIRKGSCPCYKSTLSSEHQQQYSKIINTSISIFQEVCQSLKKSKLQLPASTNRQSHQPSVQDRPHFIPQPITQH</sequence>
<name>A0AAD3XTW4_NEPGR</name>
<keyword evidence="3" id="KW-1185">Reference proteome</keyword>
<dbReference type="Proteomes" id="UP001279734">
    <property type="component" value="Unassembled WGS sequence"/>
</dbReference>
<gene>
    <name evidence="2" type="ORF">Nepgr_017966</name>
</gene>
<evidence type="ECO:0000313" key="2">
    <source>
        <dbReference type="EMBL" id="GMH16125.1"/>
    </source>
</evidence>
<reference evidence="2" key="1">
    <citation type="submission" date="2023-05" db="EMBL/GenBank/DDBJ databases">
        <title>Nepenthes gracilis genome sequencing.</title>
        <authorList>
            <person name="Fukushima K."/>
        </authorList>
    </citation>
    <scope>NUCLEOTIDE SEQUENCE</scope>
    <source>
        <strain evidence="2">SING2019-196</strain>
    </source>
</reference>